<dbReference type="Gene3D" id="3.40.50.1820">
    <property type="entry name" value="alpha/beta hydrolase"/>
    <property type="match status" value="1"/>
</dbReference>
<organism evidence="1">
    <name type="scientific">Nonomuraea gerenzanensis</name>
    <dbReference type="NCBI Taxonomy" id="93944"/>
    <lineage>
        <taxon>Bacteria</taxon>
        <taxon>Bacillati</taxon>
        <taxon>Actinomycetota</taxon>
        <taxon>Actinomycetes</taxon>
        <taxon>Streptosporangiales</taxon>
        <taxon>Streptosporangiaceae</taxon>
        <taxon>Nonomuraea</taxon>
    </lineage>
</organism>
<reference evidence="1" key="1">
    <citation type="submission" date="2016-04" db="EMBL/GenBank/DDBJ databases">
        <authorList>
            <person name="Evans L.H."/>
            <person name="Alamgir A."/>
            <person name="Owens N."/>
            <person name="Weber N.D."/>
            <person name="Virtaneva K."/>
            <person name="Barbian K."/>
            <person name="Babar A."/>
            <person name="Rosenke K."/>
        </authorList>
    </citation>
    <scope>NUCLEOTIDE SEQUENCE</scope>
    <source>
        <strain evidence="1">Nono1</strain>
    </source>
</reference>
<accession>A0A1M4EAZ0</accession>
<name>A0A1M4EAZ0_9ACTN</name>
<dbReference type="InterPro" id="IPR029058">
    <property type="entry name" value="AB_hydrolase_fold"/>
</dbReference>
<gene>
    <name evidence="1" type="ORF">BN4615_P5476</name>
</gene>
<protein>
    <submittedName>
        <fullName evidence="1">Uncharacterized protein</fullName>
    </submittedName>
</protein>
<dbReference type="EMBL" id="LT559118">
    <property type="protein sequence ID" value="SBO95960.1"/>
    <property type="molecule type" value="Genomic_DNA"/>
</dbReference>
<evidence type="ECO:0000313" key="1">
    <source>
        <dbReference type="EMBL" id="SBO95960.1"/>
    </source>
</evidence>
<sequence length="39" mass="4133">MNGAIEAHDVACSHKDMTRPGPIADIGAIVAARREELES</sequence>
<proteinExistence type="predicted"/>
<dbReference type="AlphaFoldDB" id="A0A1M4EAZ0"/>